<evidence type="ECO:0000313" key="2">
    <source>
        <dbReference type="Proteomes" id="UP000220251"/>
    </source>
</evidence>
<reference evidence="2" key="1">
    <citation type="submission" date="2015-06" db="EMBL/GenBank/DDBJ databases">
        <authorList>
            <person name="Bertelli C."/>
        </authorList>
    </citation>
    <scope>NUCLEOTIDE SEQUENCE [LARGE SCALE GENOMIC DNA]</scope>
    <source>
        <strain evidence="2">CRIB-30</strain>
        <plasmid evidence="2">1</plasmid>
    </source>
</reference>
<name>A0A0H5DS97_9BACT</name>
<dbReference type="GO" id="GO:0006355">
    <property type="term" value="P:regulation of DNA-templated transcription"/>
    <property type="evidence" value="ECO:0007669"/>
    <property type="project" value="InterPro"/>
</dbReference>
<proteinExistence type="predicted"/>
<gene>
    <name evidence="1" type="ORF">ELAC_p0009</name>
</gene>
<keyword evidence="1" id="KW-0614">Plasmid</keyword>
<dbReference type="SUPFAM" id="SSF47598">
    <property type="entry name" value="Ribbon-helix-helix"/>
    <property type="match status" value="1"/>
</dbReference>
<sequence length="82" mass="9583">MKNTVRINFDFSRDYYPYLKMLCAKRGQSLKDLASELLIREIEEHEDLQLAKKATKRLRDTKESDLIDFGDAAKLAGWTDDE</sequence>
<protein>
    <recommendedName>
        <fullName evidence="3">CopG family transcriptional regulator</fullName>
    </recommendedName>
</protein>
<evidence type="ECO:0008006" key="3">
    <source>
        <dbReference type="Google" id="ProtNLM"/>
    </source>
</evidence>
<dbReference type="InterPro" id="IPR010985">
    <property type="entry name" value="Ribbon_hlx_hlx"/>
</dbReference>
<dbReference type="AlphaFoldDB" id="A0A0H5DS97"/>
<evidence type="ECO:0000313" key="1">
    <source>
        <dbReference type="EMBL" id="CRX39586.1"/>
    </source>
</evidence>
<dbReference type="OrthoDB" id="8690295at2"/>
<accession>A0A0H5DS97</accession>
<geneLocation type="plasmid" evidence="1 2">
    <name>1</name>
</geneLocation>
<organism evidence="1 2">
    <name type="scientific">Estrella lausannensis</name>
    <dbReference type="NCBI Taxonomy" id="483423"/>
    <lineage>
        <taxon>Bacteria</taxon>
        <taxon>Pseudomonadati</taxon>
        <taxon>Chlamydiota</taxon>
        <taxon>Chlamydiia</taxon>
        <taxon>Parachlamydiales</taxon>
        <taxon>Candidatus Criblamydiaceae</taxon>
        <taxon>Estrella</taxon>
    </lineage>
</organism>
<keyword evidence="2" id="KW-1185">Reference proteome</keyword>
<dbReference type="RefSeq" id="WP_098039450.1">
    <property type="nucleotide sequence ID" value="NZ_LN867111.1"/>
</dbReference>
<dbReference type="EMBL" id="LN867111">
    <property type="protein sequence ID" value="CRX39586.1"/>
    <property type="molecule type" value="Genomic_DNA"/>
</dbReference>
<dbReference type="Proteomes" id="UP000220251">
    <property type="component" value="Plasmid 1"/>
</dbReference>